<evidence type="ECO:0000313" key="4">
    <source>
        <dbReference type="Proteomes" id="UP001556367"/>
    </source>
</evidence>
<reference evidence="4" key="1">
    <citation type="submission" date="2024-06" db="EMBL/GenBank/DDBJ databases">
        <title>Multi-omics analyses provide insights into the biosynthesis of the anticancer antibiotic pleurotin in Hohenbuehelia grisea.</title>
        <authorList>
            <person name="Weaver J.A."/>
            <person name="Alberti F."/>
        </authorList>
    </citation>
    <scope>NUCLEOTIDE SEQUENCE [LARGE SCALE GENOMIC DNA]</scope>
    <source>
        <strain evidence="4">T-177</strain>
    </source>
</reference>
<feature type="compositionally biased region" description="Basic residues" evidence="1">
    <location>
        <begin position="122"/>
        <end position="137"/>
    </location>
</feature>
<comment type="caution">
    <text evidence="3">The sequence shown here is derived from an EMBL/GenBank/DDBJ whole genome shotgun (WGS) entry which is preliminary data.</text>
</comment>
<proteinExistence type="predicted"/>
<feature type="region of interest" description="Disordered" evidence="1">
    <location>
        <begin position="76"/>
        <end position="145"/>
    </location>
</feature>
<keyword evidence="4" id="KW-1185">Reference proteome</keyword>
<name>A0ABR3JDV7_9AGAR</name>
<dbReference type="PANTHER" id="PTHR47805:SF1">
    <property type="entry name" value="SAGA-ASSOCIATED FACTOR 73"/>
    <property type="match status" value="1"/>
</dbReference>
<protein>
    <recommendedName>
        <fullName evidence="2">SCA7 domain-containing protein</fullName>
    </recommendedName>
</protein>
<dbReference type="InterPro" id="IPR037804">
    <property type="entry name" value="SGF73"/>
</dbReference>
<feature type="region of interest" description="Disordered" evidence="1">
    <location>
        <begin position="1"/>
        <end position="36"/>
    </location>
</feature>
<dbReference type="PANTHER" id="PTHR47805">
    <property type="entry name" value="SAGA-ASSOCIATED FACTOR 73"/>
    <property type="match status" value="1"/>
</dbReference>
<dbReference type="InterPro" id="IPR013243">
    <property type="entry name" value="SCA7_dom"/>
</dbReference>
<gene>
    <name evidence="3" type="ORF">HGRIS_004801</name>
</gene>
<dbReference type="Pfam" id="PF08313">
    <property type="entry name" value="SCA7"/>
    <property type="match status" value="1"/>
</dbReference>
<dbReference type="Gene3D" id="6.10.140.1270">
    <property type="match status" value="1"/>
</dbReference>
<sequence>MALKLKRASPSPPPFSWDRLPSTPSPPPNAASIPSPPAIWLSARDMKVYGARPMTSSTEIGLVKCKECDKPLLRSSMAEHSENCEKIRSGGKKGVKGKAGSDAPGSKKRKASPELPEASAPAKKKAKPAPKVTKGRVKGPVDLDRHCGVINDKNLPCSRALTCKSHSMGAKRAVQGRSRDYDELLLDWQRANNPNFVEPVKRETKAEKKEKKEREKQEKKRLAMEAAAAAGLDPSTVGKKVAAAGAATKKTNKKAAAAAAVRTVDGQPGDDGPENLDDVDSEVEADELIKSFRIAREKGVVGVPLALPCDAGSWFVQRREKARCCHDLLLSALGHGGGTAGPGGGLGLGMGAPTLAMPRAGSLGLSAGRV</sequence>
<feature type="region of interest" description="Disordered" evidence="1">
    <location>
        <begin position="201"/>
        <end position="227"/>
    </location>
</feature>
<evidence type="ECO:0000256" key="1">
    <source>
        <dbReference type="SAM" id="MobiDB-lite"/>
    </source>
</evidence>
<feature type="domain" description="SCA7" evidence="2">
    <location>
        <begin position="134"/>
        <end position="200"/>
    </location>
</feature>
<evidence type="ECO:0000313" key="3">
    <source>
        <dbReference type="EMBL" id="KAL0953593.1"/>
    </source>
</evidence>
<organism evidence="3 4">
    <name type="scientific">Hohenbuehelia grisea</name>
    <dbReference type="NCBI Taxonomy" id="104357"/>
    <lineage>
        <taxon>Eukaryota</taxon>
        <taxon>Fungi</taxon>
        <taxon>Dikarya</taxon>
        <taxon>Basidiomycota</taxon>
        <taxon>Agaricomycotina</taxon>
        <taxon>Agaricomycetes</taxon>
        <taxon>Agaricomycetidae</taxon>
        <taxon>Agaricales</taxon>
        <taxon>Pleurotineae</taxon>
        <taxon>Pleurotaceae</taxon>
        <taxon>Hohenbuehelia</taxon>
    </lineage>
</organism>
<accession>A0ABR3JDV7</accession>
<feature type="compositionally biased region" description="Basic and acidic residues" evidence="1">
    <location>
        <begin position="76"/>
        <end position="88"/>
    </location>
</feature>
<dbReference type="PROSITE" id="PS51505">
    <property type="entry name" value="SCA7"/>
    <property type="match status" value="1"/>
</dbReference>
<dbReference type="Proteomes" id="UP001556367">
    <property type="component" value="Unassembled WGS sequence"/>
</dbReference>
<evidence type="ECO:0000259" key="2">
    <source>
        <dbReference type="PROSITE" id="PS51505"/>
    </source>
</evidence>
<feature type="compositionally biased region" description="Pro residues" evidence="1">
    <location>
        <begin position="23"/>
        <end position="36"/>
    </location>
</feature>
<dbReference type="EMBL" id="JASNQZ010000008">
    <property type="protein sequence ID" value="KAL0953593.1"/>
    <property type="molecule type" value="Genomic_DNA"/>
</dbReference>
<feature type="compositionally biased region" description="Basic and acidic residues" evidence="1">
    <location>
        <begin position="201"/>
        <end position="223"/>
    </location>
</feature>